<sequence length="213" mass="24770">MNTENKHSCGEILKHGYLRKKSGVLKKWKLGYFALGKDCLSCYHNEKEWEEGIPKEIIFFNDISVYILDILDTQPRYCIKIVKKTHSNKMVHRKTHLFCCFCEEERNKWLSEILYAKAITFIRDPNECISKKEKISKRKSSNVESSSSSRDVESGSVITNSQGVLKRHRRKSWSGAGPRDPTSWVNLYQLTFNSNSSTRTPTVNLDWKNKVML</sequence>
<dbReference type="Pfam" id="PF00169">
    <property type="entry name" value="PH"/>
    <property type="match status" value="1"/>
</dbReference>
<protein>
    <recommendedName>
        <fullName evidence="1">PH domain-containing protein</fullName>
    </recommendedName>
</protein>
<name>A0AAD9R1K0_ACRCE</name>
<evidence type="ECO:0000313" key="3">
    <source>
        <dbReference type="Proteomes" id="UP001249851"/>
    </source>
</evidence>
<comment type="caution">
    <text evidence="2">The sequence shown here is derived from an EMBL/GenBank/DDBJ whole genome shotgun (WGS) entry which is preliminary data.</text>
</comment>
<gene>
    <name evidence="2" type="ORF">P5673_003709</name>
</gene>
<dbReference type="PROSITE" id="PS50003">
    <property type="entry name" value="PH_DOMAIN"/>
    <property type="match status" value="1"/>
</dbReference>
<dbReference type="EMBL" id="JARQWQ010000006">
    <property type="protein sequence ID" value="KAK2571148.1"/>
    <property type="molecule type" value="Genomic_DNA"/>
</dbReference>
<dbReference type="AlphaFoldDB" id="A0AAD9R1K0"/>
<organism evidence="2 3">
    <name type="scientific">Acropora cervicornis</name>
    <name type="common">Staghorn coral</name>
    <dbReference type="NCBI Taxonomy" id="6130"/>
    <lineage>
        <taxon>Eukaryota</taxon>
        <taxon>Metazoa</taxon>
        <taxon>Cnidaria</taxon>
        <taxon>Anthozoa</taxon>
        <taxon>Hexacorallia</taxon>
        <taxon>Scleractinia</taxon>
        <taxon>Astrocoeniina</taxon>
        <taxon>Acroporidae</taxon>
        <taxon>Acropora</taxon>
    </lineage>
</organism>
<proteinExistence type="predicted"/>
<reference evidence="2" key="1">
    <citation type="journal article" date="2023" name="G3 (Bethesda)">
        <title>Whole genome assembly and annotation of the endangered Caribbean coral Acropora cervicornis.</title>
        <authorList>
            <person name="Selwyn J.D."/>
            <person name="Vollmer S.V."/>
        </authorList>
    </citation>
    <scope>NUCLEOTIDE SEQUENCE</scope>
    <source>
        <strain evidence="2">K2</strain>
    </source>
</reference>
<dbReference type="InterPro" id="IPR011993">
    <property type="entry name" value="PH-like_dom_sf"/>
</dbReference>
<dbReference type="Gene3D" id="2.30.29.30">
    <property type="entry name" value="Pleckstrin-homology domain (PH domain)/Phosphotyrosine-binding domain (PTB)"/>
    <property type="match status" value="1"/>
</dbReference>
<accession>A0AAD9R1K0</accession>
<evidence type="ECO:0000313" key="2">
    <source>
        <dbReference type="EMBL" id="KAK2571148.1"/>
    </source>
</evidence>
<feature type="domain" description="PH" evidence="1">
    <location>
        <begin position="11"/>
        <end position="118"/>
    </location>
</feature>
<dbReference type="InterPro" id="IPR001849">
    <property type="entry name" value="PH_domain"/>
</dbReference>
<dbReference type="SMART" id="SM00233">
    <property type="entry name" value="PH"/>
    <property type="match status" value="1"/>
</dbReference>
<evidence type="ECO:0000259" key="1">
    <source>
        <dbReference type="PROSITE" id="PS50003"/>
    </source>
</evidence>
<dbReference type="CDD" id="cd00821">
    <property type="entry name" value="PH"/>
    <property type="match status" value="1"/>
</dbReference>
<dbReference type="SUPFAM" id="SSF50729">
    <property type="entry name" value="PH domain-like"/>
    <property type="match status" value="1"/>
</dbReference>
<reference evidence="2" key="2">
    <citation type="journal article" date="2023" name="Science">
        <title>Genomic signatures of disease resistance in endangered staghorn corals.</title>
        <authorList>
            <person name="Vollmer S.V."/>
            <person name="Selwyn J.D."/>
            <person name="Despard B.A."/>
            <person name="Roesel C.L."/>
        </authorList>
    </citation>
    <scope>NUCLEOTIDE SEQUENCE</scope>
    <source>
        <strain evidence="2">K2</strain>
    </source>
</reference>
<dbReference type="Proteomes" id="UP001249851">
    <property type="component" value="Unassembled WGS sequence"/>
</dbReference>
<keyword evidence="3" id="KW-1185">Reference proteome</keyword>